<sequence>MCDGWTDGKGRSLTNFLVNSPSGSVFFKSIDNSDVIKNDQKIFELLDNIVEEIGEENVVQVVTNGASNLVAAGRMLMEKRTKLFWSTCAAHCLDLVLEDIGLLESFRYSIIPLPMQRKSLPTYIGIHEQYSKGRELARPDVTRFATSYFINCMQQQKDRAKEQIAEKFQKQESRYHYDKNFNPDSEVLIGLYETLERMVPDRRTRFAMDQQLEKFKGAKGLFGMNMAIDTRDKKQPALWWESYGGEGRVTK</sequence>
<dbReference type="SUPFAM" id="SSF53098">
    <property type="entry name" value="Ribonuclease H-like"/>
    <property type="match status" value="1"/>
</dbReference>
<feature type="non-terminal residue" evidence="2">
    <location>
        <position position="251"/>
    </location>
</feature>
<keyword evidence="3" id="KW-1185">Reference proteome</keyword>
<dbReference type="InterPro" id="IPR007021">
    <property type="entry name" value="DUF659"/>
</dbReference>
<gene>
    <name evidence="2" type="ORF">CR513_01802</name>
</gene>
<reference evidence="2" key="1">
    <citation type="submission" date="2018-05" db="EMBL/GenBank/DDBJ databases">
        <title>Draft genome of Mucuna pruriens seed.</title>
        <authorList>
            <person name="Nnadi N.E."/>
            <person name="Vos R."/>
            <person name="Hasami M.H."/>
            <person name="Devisetty U.K."/>
            <person name="Aguiy J.C."/>
        </authorList>
    </citation>
    <scope>NUCLEOTIDE SEQUENCE [LARGE SCALE GENOMIC DNA]</scope>
    <source>
        <strain evidence="2">JCA_2017</strain>
    </source>
</reference>
<dbReference type="STRING" id="157652.A0A371IE34"/>
<feature type="non-terminal residue" evidence="2">
    <location>
        <position position="1"/>
    </location>
</feature>
<evidence type="ECO:0000313" key="2">
    <source>
        <dbReference type="EMBL" id="RDY13309.1"/>
    </source>
</evidence>
<protein>
    <recommendedName>
        <fullName evidence="1">DUF659 domain-containing protein</fullName>
    </recommendedName>
</protein>
<name>A0A371IE34_MUCPR</name>
<accession>A0A371IE34</accession>
<feature type="domain" description="DUF659" evidence="1">
    <location>
        <begin position="1"/>
        <end position="108"/>
    </location>
</feature>
<organism evidence="2 3">
    <name type="scientific">Mucuna pruriens</name>
    <name type="common">Velvet bean</name>
    <name type="synonym">Dolichos pruriens</name>
    <dbReference type="NCBI Taxonomy" id="157652"/>
    <lineage>
        <taxon>Eukaryota</taxon>
        <taxon>Viridiplantae</taxon>
        <taxon>Streptophyta</taxon>
        <taxon>Embryophyta</taxon>
        <taxon>Tracheophyta</taxon>
        <taxon>Spermatophyta</taxon>
        <taxon>Magnoliopsida</taxon>
        <taxon>eudicotyledons</taxon>
        <taxon>Gunneridae</taxon>
        <taxon>Pentapetalae</taxon>
        <taxon>rosids</taxon>
        <taxon>fabids</taxon>
        <taxon>Fabales</taxon>
        <taxon>Fabaceae</taxon>
        <taxon>Papilionoideae</taxon>
        <taxon>50 kb inversion clade</taxon>
        <taxon>NPAAA clade</taxon>
        <taxon>indigoferoid/millettioid clade</taxon>
        <taxon>Phaseoleae</taxon>
        <taxon>Mucuna</taxon>
    </lineage>
</organism>
<comment type="caution">
    <text evidence="2">The sequence shown here is derived from an EMBL/GenBank/DDBJ whole genome shotgun (WGS) entry which is preliminary data.</text>
</comment>
<dbReference type="AlphaFoldDB" id="A0A371IE34"/>
<dbReference type="OrthoDB" id="2442898at2759"/>
<dbReference type="Proteomes" id="UP000257109">
    <property type="component" value="Unassembled WGS sequence"/>
</dbReference>
<dbReference type="Pfam" id="PF04937">
    <property type="entry name" value="DUF659"/>
    <property type="match status" value="1"/>
</dbReference>
<dbReference type="EMBL" id="QJKJ01000299">
    <property type="protein sequence ID" value="RDY13309.1"/>
    <property type="molecule type" value="Genomic_DNA"/>
</dbReference>
<evidence type="ECO:0000259" key="1">
    <source>
        <dbReference type="Pfam" id="PF04937"/>
    </source>
</evidence>
<dbReference type="PANTHER" id="PTHR32166">
    <property type="entry name" value="OSJNBA0013A04.12 PROTEIN"/>
    <property type="match status" value="1"/>
</dbReference>
<dbReference type="InterPro" id="IPR012337">
    <property type="entry name" value="RNaseH-like_sf"/>
</dbReference>
<proteinExistence type="predicted"/>
<evidence type="ECO:0000313" key="3">
    <source>
        <dbReference type="Proteomes" id="UP000257109"/>
    </source>
</evidence>
<dbReference type="PANTHER" id="PTHR32166:SF74">
    <property type="entry name" value="OS05G0256350 PROTEIN"/>
    <property type="match status" value="1"/>
</dbReference>